<feature type="region of interest" description="Disordered" evidence="2">
    <location>
        <begin position="463"/>
        <end position="497"/>
    </location>
</feature>
<feature type="compositionally biased region" description="Basic and acidic residues" evidence="2">
    <location>
        <begin position="91"/>
        <end position="100"/>
    </location>
</feature>
<organism evidence="3 4">
    <name type="scientific">Lentinus brumalis</name>
    <dbReference type="NCBI Taxonomy" id="2498619"/>
    <lineage>
        <taxon>Eukaryota</taxon>
        <taxon>Fungi</taxon>
        <taxon>Dikarya</taxon>
        <taxon>Basidiomycota</taxon>
        <taxon>Agaricomycotina</taxon>
        <taxon>Agaricomycetes</taxon>
        <taxon>Polyporales</taxon>
        <taxon>Polyporaceae</taxon>
        <taxon>Lentinus</taxon>
    </lineage>
</organism>
<evidence type="ECO:0000256" key="2">
    <source>
        <dbReference type="SAM" id="MobiDB-lite"/>
    </source>
</evidence>
<feature type="compositionally biased region" description="Basic and acidic residues" evidence="2">
    <location>
        <begin position="160"/>
        <end position="171"/>
    </location>
</feature>
<reference evidence="3 4" key="1">
    <citation type="journal article" date="2018" name="Biotechnol. Biofuels">
        <title>Integrative visual omics of the white-rot fungus Polyporus brumalis exposes the biotechnological potential of its oxidative enzymes for delignifying raw plant biomass.</title>
        <authorList>
            <person name="Miyauchi S."/>
            <person name="Rancon A."/>
            <person name="Drula E."/>
            <person name="Hage H."/>
            <person name="Chaduli D."/>
            <person name="Favel A."/>
            <person name="Grisel S."/>
            <person name="Henrissat B."/>
            <person name="Herpoel-Gimbert I."/>
            <person name="Ruiz-Duenas F.J."/>
            <person name="Chevret D."/>
            <person name="Hainaut M."/>
            <person name="Lin J."/>
            <person name="Wang M."/>
            <person name="Pangilinan J."/>
            <person name="Lipzen A."/>
            <person name="Lesage-Meessen L."/>
            <person name="Navarro D."/>
            <person name="Riley R."/>
            <person name="Grigoriev I.V."/>
            <person name="Zhou S."/>
            <person name="Raouche S."/>
            <person name="Rosso M.N."/>
        </authorList>
    </citation>
    <scope>NUCLEOTIDE SEQUENCE [LARGE SCALE GENOMIC DNA]</scope>
    <source>
        <strain evidence="3 4">BRFM 1820</strain>
    </source>
</reference>
<keyword evidence="1" id="KW-0175">Coiled coil</keyword>
<dbReference type="AlphaFoldDB" id="A0A371CNS5"/>
<feature type="compositionally biased region" description="Basic and acidic residues" evidence="2">
    <location>
        <begin position="185"/>
        <end position="195"/>
    </location>
</feature>
<feature type="compositionally biased region" description="Polar residues" evidence="2">
    <location>
        <begin position="172"/>
        <end position="184"/>
    </location>
</feature>
<evidence type="ECO:0000313" key="4">
    <source>
        <dbReference type="Proteomes" id="UP000256964"/>
    </source>
</evidence>
<accession>A0A371CNS5</accession>
<feature type="coiled-coil region" evidence="1">
    <location>
        <begin position="435"/>
        <end position="462"/>
    </location>
</feature>
<name>A0A371CNS5_9APHY</name>
<dbReference type="Proteomes" id="UP000256964">
    <property type="component" value="Unassembled WGS sequence"/>
</dbReference>
<keyword evidence="4" id="KW-1185">Reference proteome</keyword>
<dbReference type="EMBL" id="KZ857497">
    <property type="protein sequence ID" value="RDX41948.1"/>
    <property type="molecule type" value="Genomic_DNA"/>
</dbReference>
<evidence type="ECO:0000256" key="1">
    <source>
        <dbReference type="SAM" id="Coils"/>
    </source>
</evidence>
<feature type="compositionally biased region" description="Pro residues" evidence="2">
    <location>
        <begin position="1"/>
        <end position="10"/>
    </location>
</feature>
<feature type="compositionally biased region" description="Basic and acidic residues" evidence="2">
    <location>
        <begin position="43"/>
        <end position="63"/>
    </location>
</feature>
<proteinExistence type="predicted"/>
<feature type="compositionally biased region" description="Polar residues" evidence="2">
    <location>
        <begin position="209"/>
        <end position="225"/>
    </location>
</feature>
<sequence>MAISGPPPATIPSITTSPPDSRCSAHAEPARRSTSTRQKRRSREYDTEGDDRHAKRVHTDEKKPSKRKHNTFSSSRHATPLQLGPRGDFNVSRRDERDVDMATSDHNNLTSLQSSTQQVATPAYSSPHRRHPPTKPYEASQSRSDANRGSRVAPLADGSECDHTVEERVEDATQTPLEPSSELRQTSRDARREDVELPPGVLPSGFWKTYTTVQRDLKTRTSPRTSLRARACQCGLDPSGRYGPTTPKPHPPPHGYKRERVVRPPRGSPGLRSCDPEVLSPPPGRYNYHNVTGDNWALRDVFAQMQKTAQDYPGDASAKLARLQRSDTTRSLDNVFTQPTTLAHVVIVPATGSVGAVATDPNAIKHWVARRNEAKRLRAPVNQASSRSRKSKSASGSSAGLFASKAPSTLPFTVWGSIISGSSCVAQRKLGRSPLGRFSFTLEDLEAEYDRIEQEGLSCLDEESDAETVLAASDHEQEESGRSPPGAYCLDDDPSRL</sequence>
<protein>
    <submittedName>
        <fullName evidence="3">Uncharacterized protein</fullName>
    </submittedName>
</protein>
<feature type="region of interest" description="Disordered" evidence="2">
    <location>
        <begin position="375"/>
        <end position="401"/>
    </location>
</feature>
<feature type="region of interest" description="Disordered" evidence="2">
    <location>
        <begin position="1"/>
        <end position="282"/>
    </location>
</feature>
<dbReference type="OrthoDB" id="10646642at2759"/>
<evidence type="ECO:0000313" key="3">
    <source>
        <dbReference type="EMBL" id="RDX41948.1"/>
    </source>
</evidence>
<feature type="compositionally biased region" description="Polar residues" evidence="2">
    <location>
        <begin position="104"/>
        <end position="124"/>
    </location>
</feature>
<gene>
    <name evidence="3" type="ORF">OH76DRAFT_1489067</name>
</gene>